<dbReference type="AlphaFoldDB" id="A0A081QJP0"/>
<reference evidence="2 4" key="1">
    <citation type="submission" date="2014-05" db="EMBL/GenBank/DDBJ databases">
        <authorList>
            <person name="Daugherty S.C."/>
            <person name="Tallon L.J."/>
            <person name="Sadzewicz L."/>
            <person name="Kilian M."/>
            <person name="Tettelin H."/>
        </authorList>
    </citation>
    <scope>NUCLEOTIDE SEQUENCE [LARGE SCALE GENOMIC DNA]</scope>
    <source>
        <strain evidence="2 4">SK642</strain>
    </source>
</reference>
<organism evidence="2 4">
    <name type="scientific">Streptococcus mitis</name>
    <dbReference type="NCBI Taxonomy" id="28037"/>
    <lineage>
        <taxon>Bacteria</taxon>
        <taxon>Bacillati</taxon>
        <taxon>Bacillota</taxon>
        <taxon>Bacilli</taxon>
        <taxon>Lactobacillales</taxon>
        <taxon>Streptococcaceae</taxon>
        <taxon>Streptococcus</taxon>
        <taxon>Streptococcus mitis group</taxon>
    </lineage>
</organism>
<dbReference type="RefSeq" id="WP_000067699.1">
    <property type="nucleotide sequence ID" value="NZ_CAMHZP010000005.1"/>
</dbReference>
<dbReference type="Proteomes" id="UP000028030">
    <property type="component" value="Unassembled WGS sequence"/>
</dbReference>
<proteinExistence type="predicted"/>
<reference evidence="3 5" key="2">
    <citation type="submission" date="2017-12" db="EMBL/GenBank/DDBJ databases">
        <title>Phylogenetic diversity of female urinary microbiome.</title>
        <authorList>
            <person name="Thomas-White K."/>
            <person name="Wolfe A.J."/>
        </authorList>
    </citation>
    <scope>NUCLEOTIDE SEQUENCE [LARGE SCALE GENOMIC DNA]</scope>
    <source>
        <strain evidence="3 5">UMB1341</strain>
    </source>
</reference>
<feature type="transmembrane region" description="Helical" evidence="1">
    <location>
        <begin position="27"/>
        <end position="46"/>
    </location>
</feature>
<comment type="caution">
    <text evidence="2">The sequence shown here is derived from an EMBL/GenBank/DDBJ whole genome shotgun (WGS) entry which is preliminary data.</text>
</comment>
<dbReference type="EMBL" id="PKIE01000003">
    <property type="protein sequence ID" value="PLA60215.1"/>
    <property type="molecule type" value="Genomic_DNA"/>
</dbReference>
<dbReference type="Proteomes" id="UP000234971">
    <property type="component" value="Unassembled WGS sequence"/>
</dbReference>
<protein>
    <submittedName>
        <fullName evidence="3">Bacteriocin</fullName>
    </submittedName>
</protein>
<sequence>MSNLQTIEQNYTTLSDIELQEVDGGGVLLLVGGGILAVGLLAWGAYNGYQSASRGG</sequence>
<keyword evidence="1" id="KW-1133">Transmembrane helix</keyword>
<evidence type="ECO:0000313" key="3">
    <source>
        <dbReference type="EMBL" id="PLA60215.1"/>
    </source>
</evidence>
<evidence type="ECO:0000313" key="5">
    <source>
        <dbReference type="Proteomes" id="UP000234971"/>
    </source>
</evidence>
<evidence type="ECO:0000256" key="1">
    <source>
        <dbReference type="SAM" id="Phobius"/>
    </source>
</evidence>
<evidence type="ECO:0000313" key="4">
    <source>
        <dbReference type="Proteomes" id="UP000028030"/>
    </source>
</evidence>
<accession>A0A081QJP0</accession>
<name>A0A081QJP0_STRMT</name>
<dbReference type="EMBL" id="JPFW01000001">
    <property type="protein sequence ID" value="KEQ43163.1"/>
    <property type="molecule type" value="Genomic_DNA"/>
</dbReference>
<evidence type="ECO:0000313" key="2">
    <source>
        <dbReference type="EMBL" id="KEQ43163.1"/>
    </source>
</evidence>
<keyword evidence="1" id="KW-0472">Membrane</keyword>
<keyword evidence="1" id="KW-0812">Transmembrane</keyword>
<dbReference type="PATRIC" id="fig|28037.97.peg.35"/>
<gene>
    <name evidence="3" type="ORF">CYK18_06350</name>
    <name evidence="2" type="ORF">SK642_0038</name>
</gene>